<dbReference type="InterPro" id="IPR005948">
    <property type="entry name" value="ThiB-like"/>
</dbReference>
<dbReference type="Gene3D" id="3.40.190.10">
    <property type="entry name" value="Periplasmic binding protein-like II"/>
    <property type="match status" value="2"/>
</dbReference>
<sequence length="362" mass="39233">MSPRRRRPPLAVLLALSLLAGACGGDDEQGAPPGPAEGSDPAVTLRLVTHDSFAASEEVLAGFTEASGIEVELIANGDAGLVVNQAILTKEDPLGDVLFGVDNTLLTRALDEGIFVPYESPLLEDVDEAYLLDPQHRVTPVDHGEVCLNYDRAHFDEAELAPPDDLDDLVDPAYRGLTVVEDPSTSSPGLAFLLATVDRYGEDGWRDWWSRLRDNDVLVSPGWEDAYYGSFSGGSGEGDRPIVVSYASSPPVEVLNADPRPAVAPTGVVEASCFRQVEAAGILAGTEHEEEARELVDFLLSLPFQEDVPLQMFVFPVNREAQLPALFVEHAVVPDDPLSLPVEEIGANRERWVEEWLDTVVR</sequence>
<feature type="chain" id="PRO_5039341486" evidence="2">
    <location>
        <begin position="23"/>
        <end position="362"/>
    </location>
</feature>
<dbReference type="AlphaFoldDB" id="A0A6J4IAE0"/>
<name>A0A6J4IAE0_9ACTN</name>
<evidence type="ECO:0000313" key="3">
    <source>
        <dbReference type="EMBL" id="CAA9246578.1"/>
    </source>
</evidence>
<proteinExistence type="predicted"/>
<dbReference type="GO" id="GO:0030288">
    <property type="term" value="C:outer membrane-bounded periplasmic space"/>
    <property type="evidence" value="ECO:0007669"/>
    <property type="project" value="TreeGrafter"/>
</dbReference>
<dbReference type="PROSITE" id="PS51257">
    <property type="entry name" value="PROKAR_LIPOPROTEIN"/>
    <property type="match status" value="1"/>
</dbReference>
<dbReference type="GO" id="GO:0030975">
    <property type="term" value="F:thiamine binding"/>
    <property type="evidence" value="ECO:0007669"/>
    <property type="project" value="InterPro"/>
</dbReference>
<dbReference type="GO" id="GO:0030976">
    <property type="term" value="F:thiamine pyrophosphate binding"/>
    <property type="evidence" value="ECO:0007669"/>
    <property type="project" value="TreeGrafter"/>
</dbReference>
<keyword evidence="1 2" id="KW-0732">Signal</keyword>
<dbReference type="PANTHER" id="PTHR30006">
    <property type="entry name" value="THIAMINE-BINDING PERIPLASMIC PROTEIN-RELATED"/>
    <property type="match status" value="1"/>
</dbReference>
<dbReference type="Pfam" id="PF13343">
    <property type="entry name" value="SBP_bac_6"/>
    <property type="match status" value="1"/>
</dbReference>
<accession>A0A6J4IAE0</accession>
<dbReference type="NCBIfam" id="TIGR01254">
    <property type="entry name" value="sfuA"/>
    <property type="match status" value="1"/>
</dbReference>
<dbReference type="SUPFAM" id="SSF53850">
    <property type="entry name" value="Periplasmic binding protein-like II"/>
    <property type="match status" value="1"/>
</dbReference>
<organism evidence="3">
    <name type="scientific">uncultured Acidimicrobiales bacterium</name>
    <dbReference type="NCBI Taxonomy" id="310071"/>
    <lineage>
        <taxon>Bacteria</taxon>
        <taxon>Bacillati</taxon>
        <taxon>Actinomycetota</taxon>
        <taxon>Acidimicrobiia</taxon>
        <taxon>Acidimicrobiales</taxon>
        <taxon>environmental samples</taxon>
    </lineage>
</organism>
<reference evidence="3" key="1">
    <citation type="submission" date="2020-02" db="EMBL/GenBank/DDBJ databases">
        <authorList>
            <person name="Meier V. D."/>
        </authorList>
    </citation>
    <scope>NUCLEOTIDE SEQUENCE</scope>
    <source>
        <strain evidence="3">AVDCRST_MAG20</strain>
    </source>
</reference>
<dbReference type="EMBL" id="CADCSY010000090">
    <property type="protein sequence ID" value="CAA9246578.1"/>
    <property type="molecule type" value="Genomic_DNA"/>
</dbReference>
<dbReference type="PANTHER" id="PTHR30006:SF2">
    <property type="entry name" value="ABC TRANSPORTER SUBSTRATE-BINDING PROTEIN"/>
    <property type="match status" value="1"/>
</dbReference>
<dbReference type="GO" id="GO:0015888">
    <property type="term" value="P:thiamine transport"/>
    <property type="evidence" value="ECO:0007669"/>
    <property type="project" value="InterPro"/>
</dbReference>
<protein>
    <submittedName>
        <fullName evidence="3">Thiamin ABC transporter, substrate-binding component</fullName>
    </submittedName>
</protein>
<gene>
    <name evidence="3" type="ORF">AVDCRST_MAG20-2016</name>
</gene>
<evidence type="ECO:0000256" key="1">
    <source>
        <dbReference type="ARBA" id="ARBA00022729"/>
    </source>
</evidence>
<dbReference type="CDD" id="cd13545">
    <property type="entry name" value="PBP2_TbpA"/>
    <property type="match status" value="1"/>
</dbReference>
<evidence type="ECO:0000256" key="2">
    <source>
        <dbReference type="SAM" id="SignalP"/>
    </source>
</evidence>
<feature type="signal peptide" evidence="2">
    <location>
        <begin position="1"/>
        <end position="22"/>
    </location>
</feature>